<reference evidence="1 2" key="1">
    <citation type="submission" date="2018-09" db="EMBL/GenBank/DDBJ databases">
        <title>Cohnella cavernae sp. nov., isolated from a karst cave.</title>
        <authorList>
            <person name="Zhu H."/>
        </authorList>
    </citation>
    <scope>NUCLEOTIDE SEQUENCE [LARGE SCALE GENOMIC DNA]</scope>
    <source>
        <strain evidence="1 2">K2E09-144</strain>
    </source>
</reference>
<gene>
    <name evidence="1" type="ORF">D3H35_04845</name>
</gene>
<sequence length="59" mass="6474">MRSQTPSSVQTVTVAVTLSSISRLLPNGENPAEPSSKPSIFIIASGRTFVNHRKEEKYE</sequence>
<proteinExistence type="predicted"/>
<comment type="caution">
    <text evidence="1">The sequence shown here is derived from an EMBL/GenBank/DDBJ whole genome shotgun (WGS) entry which is preliminary data.</text>
</comment>
<protein>
    <submittedName>
        <fullName evidence="1">Uncharacterized protein</fullName>
    </submittedName>
</protein>
<organism evidence="1 2">
    <name type="scientific">Cohnella faecalis</name>
    <dbReference type="NCBI Taxonomy" id="2315694"/>
    <lineage>
        <taxon>Bacteria</taxon>
        <taxon>Bacillati</taxon>
        <taxon>Bacillota</taxon>
        <taxon>Bacilli</taxon>
        <taxon>Bacillales</taxon>
        <taxon>Paenibacillaceae</taxon>
        <taxon>Cohnella</taxon>
    </lineage>
</organism>
<keyword evidence="2" id="KW-1185">Reference proteome</keyword>
<evidence type="ECO:0000313" key="2">
    <source>
        <dbReference type="Proteomes" id="UP000266340"/>
    </source>
</evidence>
<evidence type="ECO:0000313" key="1">
    <source>
        <dbReference type="EMBL" id="RIE04800.1"/>
    </source>
</evidence>
<dbReference type="Proteomes" id="UP000266340">
    <property type="component" value="Unassembled WGS sequence"/>
</dbReference>
<dbReference type="EMBL" id="QXJM01000023">
    <property type="protein sequence ID" value="RIE04800.1"/>
    <property type="molecule type" value="Genomic_DNA"/>
</dbReference>
<accession>A0A398CRL7</accession>
<name>A0A398CRL7_9BACL</name>
<dbReference type="AlphaFoldDB" id="A0A398CRL7"/>